<dbReference type="InterPro" id="IPR008611">
    <property type="entry name" value="SctB2-like"/>
</dbReference>
<reference evidence="1 2" key="1">
    <citation type="submission" date="2018-05" db="EMBL/GenBank/DDBJ databases">
        <title>Genome sequencing, assembly and analysis of the novel insecticidal bacterium, Chromobacterium phragmitis.</title>
        <authorList>
            <person name="Sparks M.E."/>
            <person name="Blackburn M.B."/>
            <person name="Gundersen-Rindal D.E."/>
        </authorList>
    </citation>
    <scope>NUCLEOTIDE SEQUENCE [LARGE SCALE GENOMIC DNA]</scope>
    <source>
        <strain evidence="1">IIBBL 274-1</strain>
    </source>
</reference>
<dbReference type="KEGG" id="chrb:DK843_17355"/>
<dbReference type="EMBL" id="CP029554">
    <property type="protein sequence ID" value="AXE35917.1"/>
    <property type="molecule type" value="Genomic_DNA"/>
</dbReference>
<dbReference type="Proteomes" id="UP000252038">
    <property type="component" value="Chromosome"/>
</dbReference>
<dbReference type="RefSeq" id="WP_114061643.1">
    <property type="nucleotide sequence ID" value="NZ_CP029495.1"/>
</dbReference>
<evidence type="ECO:0000313" key="2">
    <source>
        <dbReference type="Proteomes" id="UP000252038"/>
    </source>
</evidence>
<evidence type="ECO:0000313" key="1">
    <source>
        <dbReference type="EMBL" id="AXE35917.1"/>
    </source>
</evidence>
<proteinExistence type="predicted"/>
<sequence>MTQAITSTGVGTAPLLSAETSNGQDSIAMLNELMVSMGQLFGKMRDLLRQYNQVQQANAFEMQKTAFDTRMEAISKDFEAKNDQAWAQIAGGAVGMLGGLAGAYSGNAALSQLGQGAGEVISGSVGIGIANSLSQQAQELQALSEFQHGLAEQQYKRADETLEKALRVSADLRDLLATLTQAHERIASSVRMN</sequence>
<dbReference type="KEGG" id="chri:DK842_11920"/>
<organism evidence="1 2">
    <name type="scientific">Chromobacterium phragmitis</name>
    <dbReference type="NCBI Taxonomy" id="2202141"/>
    <lineage>
        <taxon>Bacteria</taxon>
        <taxon>Pseudomonadati</taxon>
        <taxon>Pseudomonadota</taxon>
        <taxon>Betaproteobacteria</taxon>
        <taxon>Neisseriales</taxon>
        <taxon>Chromobacteriaceae</taxon>
        <taxon>Chromobacterium</taxon>
    </lineage>
</organism>
<protein>
    <submittedName>
        <fullName evidence="1">Type III secretion protein</fullName>
    </submittedName>
</protein>
<dbReference type="AlphaFoldDB" id="A0A344UKW9"/>
<accession>A0A344UKW9</accession>
<dbReference type="OrthoDB" id="7067348at2"/>
<gene>
    <name evidence="1" type="ORF">DK843_17355</name>
</gene>
<name>A0A344UKW9_9NEIS</name>
<dbReference type="Pfam" id="PF05802">
    <property type="entry name" value="SctB2"/>
    <property type="match status" value="1"/>
</dbReference>